<dbReference type="InterPro" id="IPR049202">
    <property type="entry name" value="DUF6817"/>
</dbReference>
<dbReference type="Pfam" id="PF03171">
    <property type="entry name" value="2OG-FeII_Oxy"/>
    <property type="match status" value="1"/>
</dbReference>
<evidence type="ECO:0000259" key="1">
    <source>
        <dbReference type="Pfam" id="PF03171"/>
    </source>
</evidence>
<proteinExistence type="predicted"/>
<accession>A0A9W7BKU6</accession>
<dbReference type="InterPro" id="IPR044861">
    <property type="entry name" value="IPNS-like_FE2OG_OXY"/>
</dbReference>
<name>A0A9W7BKU6_9STRA</name>
<evidence type="ECO:0000259" key="2">
    <source>
        <dbReference type="Pfam" id="PF20680"/>
    </source>
</evidence>
<feature type="domain" description="Isopenicillin N synthase-like Fe(2+) 2OG dioxygenase" evidence="1">
    <location>
        <begin position="463"/>
        <end position="547"/>
    </location>
</feature>
<organism evidence="3 4">
    <name type="scientific">Triparma strigata</name>
    <dbReference type="NCBI Taxonomy" id="1606541"/>
    <lineage>
        <taxon>Eukaryota</taxon>
        <taxon>Sar</taxon>
        <taxon>Stramenopiles</taxon>
        <taxon>Ochrophyta</taxon>
        <taxon>Bolidophyceae</taxon>
        <taxon>Parmales</taxon>
        <taxon>Triparmaceae</taxon>
        <taxon>Triparma</taxon>
    </lineage>
</organism>
<reference evidence="4" key="1">
    <citation type="journal article" date="2023" name="Commun. Biol.">
        <title>Genome analysis of Parmales, the sister group of diatoms, reveals the evolutionary specialization of diatoms from phago-mixotrophs to photoautotrophs.</title>
        <authorList>
            <person name="Ban H."/>
            <person name="Sato S."/>
            <person name="Yoshikawa S."/>
            <person name="Yamada K."/>
            <person name="Nakamura Y."/>
            <person name="Ichinomiya M."/>
            <person name="Sato N."/>
            <person name="Blanc-Mathieu R."/>
            <person name="Endo H."/>
            <person name="Kuwata A."/>
            <person name="Ogata H."/>
        </authorList>
    </citation>
    <scope>NUCLEOTIDE SEQUENCE [LARGE SCALE GENOMIC DNA]</scope>
    <source>
        <strain evidence="4">NIES 3701</strain>
    </source>
</reference>
<dbReference type="Gene3D" id="2.60.120.330">
    <property type="entry name" value="B-lactam Antibiotic, Isopenicillin N Synthase, Chain"/>
    <property type="match status" value="1"/>
</dbReference>
<dbReference type="InterPro" id="IPR027443">
    <property type="entry name" value="IPNS-like_sf"/>
</dbReference>
<gene>
    <name evidence="3" type="ORF">TrST_g13343</name>
</gene>
<feature type="domain" description="DUF6817" evidence="2">
    <location>
        <begin position="11"/>
        <end position="99"/>
    </location>
</feature>
<dbReference type="AlphaFoldDB" id="A0A9W7BKU6"/>
<dbReference type="Pfam" id="PF20680">
    <property type="entry name" value="DUF6817"/>
    <property type="match status" value="1"/>
</dbReference>
<dbReference type="Proteomes" id="UP001165085">
    <property type="component" value="Unassembled WGS sequence"/>
</dbReference>
<evidence type="ECO:0000313" key="3">
    <source>
        <dbReference type="EMBL" id="GMH92262.1"/>
    </source>
</evidence>
<evidence type="ECO:0000313" key="4">
    <source>
        <dbReference type="Proteomes" id="UP001165085"/>
    </source>
</evidence>
<protein>
    <submittedName>
        <fullName evidence="3">Uncharacterized protein</fullName>
    </submittedName>
</protein>
<sequence>MSERKTLKVYLTKIGAFKTQHDRKSGRSLGQHLINTYDLLIKIGCEEATALAGGLHSIYGTSVFTTMTVQPTDKSRALVAWTFGTYVEKLAFLFHILDRPKGLESGEARPWRSLDITVSKRELRDLRLIEAGNQLEQSPSMDLKKRFPAICKVWEDQKESRETRWAVGVVKSRWWHRVVRRYGSCAGGLSFGLKLLVGGENLFLPLPLDAISARRALLAASGLSDTDSNSVRFIIKGEAQYGMPPARIQMLSKFSSSACAGFELEQPWLPALPIEIVVKEAPVIEVELAPNEPIKVASLENDDESAGERILEAFSEQGFVVVDLGEAFAKAVGEAYAGTGKILEDLREIKKGERRLSFDGGRYCGYGSDVAREWVQVRSGVAEKFPWPSGTRAHVASLKTVHDTCNRVARAILSKILKALWADEAERPSIGSLLDAPGGEAEDAFGGSVQRFFRLKDNSRVVNYRSLPHADMGILTVAPRASNPALELVTPMGSTCRPEENLKDSECVVFAGETLAFLSRGKVQAPIHWVPVSNGVGGRCSAPFFLRASPNAVLNDEMTTREFCEKHAVGPRPWRCRKNGSRTDW</sequence>
<keyword evidence="4" id="KW-1185">Reference proteome</keyword>
<dbReference type="SUPFAM" id="SSF51197">
    <property type="entry name" value="Clavaminate synthase-like"/>
    <property type="match status" value="1"/>
</dbReference>
<dbReference type="EMBL" id="BRXY01000396">
    <property type="protein sequence ID" value="GMH92262.1"/>
    <property type="molecule type" value="Genomic_DNA"/>
</dbReference>
<comment type="caution">
    <text evidence="3">The sequence shown here is derived from an EMBL/GenBank/DDBJ whole genome shotgun (WGS) entry which is preliminary data.</text>
</comment>
<dbReference type="OrthoDB" id="420380at2759"/>